<evidence type="ECO:0000256" key="1">
    <source>
        <dbReference type="ARBA" id="ARBA00007169"/>
    </source>
</evidence>
<evidence type="ECO:0000313" key="4">
    <source>
        <dbReference type="Proteomes" id="UP000273143"/>
    </source>
</evidence>
<dbReference type="PANTHER" id="PTHR11487">
    <property type="entry name" value="THIOESTERASE"/>
    <property type="match status" value="1"/>
</dbReference>
<sequence>MNSATSFKVTQAKTAWWRVYQPQPQAKQRIICLPHAGGCASFFKKWTMTLPSSIELIAVQYPGREERLVEPLINNMEQLIDELIIALIEQQILDKPYLLFGHSMGGYVAYELCLALRECNLPLPYHLVISAGEAPNHKNASTLHLDSDQALLNELDKLNGSQFSLATHPELAQMLLPIIRNDYQLIETWQPQLNSLPLAIPLSTFIAQQDTELTEEQALAWQQQTTNNFHCEYFQGNHFYLIDEQAKVIQALLKIAKQQMRSHYQWTMTP</sequence>
<dbReference type="Gene3D" id="3.40.50.1820">
    <property type="entry name" value="alpha/beta hydrolase"/>
    <property type="match status" value="1"/>
</dbReference>
<evidence type="ECO:0000313" key="3">
    <source>
        <dbReference type="EMBL" id="AZS50299.1"/>
    </source>
</evidence>
<dbReference type="InterPro" id="IPR012223">
    <property type="entry name" value="TEII"/>
</dbReference>
<dbReference type="GO" id="GO:0008610">
    <property type="term" value="P:lipid biosynthetic process"/>
    <property type="evidence" value="ECO:0007669"/>
    <property type="project" value="TreeGrafter"/>
</dbReference>
<name>A0A3S9XCZ9_9GAMM</name>
<dbReference type="InterPro" id="IPR001031">
    <property type="entry name" value="Thioesterase"/>
</dbReference>
<dbReference type="Proteomes" id="UP000273143">
    <property type="component" value="Chromosome"/>
</dbReference>
<dbReference type="RefSeq" id="WP_127162551.1">
    <property type="nucleotide sequence ID" value="NZ_CP029822.1"/>
</dbReference>
<comment type="similarity">
    <text evidence="1">Belongs to the thioesterase family.</text>
</comment>
<feature type="domain" description="Thioesterase" evidence="2">
    <location>
        <begin position="29"/>
        <end position="252"/>
    </location>
</feature>
<protein>
    <submittedName>
        <fullName evidence="3">Thioesterase</fullName>
    </submittedName>
</protein>
<dbReference type="SUPFAM" id="SSF53474">
    <property type="entry name" value="alpha/beta-Hydrolases"/>
    <property type="match status" value="1"/>
</dbReference>
<dbReference type="KEGG" id="emo:DM558_05700"/>
<proteinExistence type="inferred from homology"/>
<reference evidence="4" key="1">
    <citation type="submission" date="2018-06" db="EMBL/GenBank/DDBJ databases">
        <title>Complete genome of Pseudomonas insecticola strain QZS01.</title>
        <authorList>
            <person name="Wang J."/>
            <person name="Su Q."/>
        </authorList>
    </citation>
    <scope>NUCLEOTIDE SEQUENCE [LARGE SCALE GENOMIC DNA]</scope>
    <source>
        <strain evidence="4">QZS01</strain>
    </source>
</reference>
<gene>
    <name evidence="3" type="ORF">DM558_05700</name>
</gene>
<organism evidence="3 4">
    <name type="scientific">Entomomonas moraniae</name>
    <dbReference type="NCBI Taxonomy" id="2213226"/>
    <lineage>
        <taxon>Bacteria</taxon>
        <taxon>Pseudomonadati</taxon>
        <taxon>Pseudomonadota</taxon>
        <taxon>Gammaproteobacteria</taxon>
        <taxon>Pseudomonadales</taxon>
        <taxon>Pseudomonadaceae</taxon>
        <taxon>Entomomonas</taxon>
    </lineage>
</organism>
<dbReference type="PANTHER" id="PTHR11487:SF0">
    <property type="entry name" value="S-ACYL FATTY ACID SYNTHASE THIOESTERASE, MEDIUM CHAIN"/>
    <property type="match status" value="1"/>
</dbReference>
<accession>A0A3S9XCZ9</accession>
<evidence type="ECO:0000259" key="2">
    <source>
        <dbReference type="Pfam" id="PF00975"/>
    </source>
</evidence>
<dbReference type="Pfam" id="PF00975">
    <property type="entry name" value="Thioesterase"/>
    <property type="match status" value="1"/>
</dbReference>
<keyword evidence="4" id="KW-1185">Reference proteome</keyword>
<dbReference type="EMBL" id="CP029822">
    <property type="protein sequence ID" value="AZS50299.1"/>
    <property type="molecule type" value="Genomic_DNA"/>
</dbReference>
<dbReference type="AlphaFoldDB" id="A0A3S9XCZ9"/>
<dbReference type="InterPro" id="IPR029058">
    <property type="entry name" value="AB_hydrolase_fold"/>
</dbReference>